<evidence type="ECO:0000256" key="1">
    <source>
        <dbReference type="SAM" id="MobiDB-lite"/>
    </source>
</evidence>
<accession>A0ABT5BN50</accession>
<keyword evidence="3" id="KW-0732">Signal</keyword>
<dbReference type="RefSeq" id="WP_272010682.1">
    <property type="nucleotide sequence ID" value="NZ_JAQNDN010000028.1"/>
</dbReference>
<evidence type="ECO:0000256" key="3">
    <source>
        <dbReference type="SAM" id="SignalP"/>
    </source>
</evidence>
<protein>
    <recommendedName>
        <fullName evidence="6">Lipoprotein</fullName>
    </recommendedName>
</protein>
<dbReference type="EMBL" id="JAQNDN010000028">
    <property type="protein sequence ID" value="MDC0675522.1"/>
    <property type="molecule type" value="Genomic_DNA"/>
</dbReference>
<evidence type="ECO:0008006" key="6">
    <source>
        <dbReference type="Google" id="ProtNLM"/>
    </source>
</evidence>
<proteinExistence type="predicted"/>
<keyword evidence="2" id="KW-1133">Transmembrane helix</keyword>
<feature type="compositionally biased region" description="Low complexity" evidence="1">
    <location>
        <begin position="274"/>
        <end position="285"/>
    </location>
</feature>
<feature type="transmembrane region" description="Helical" evidence="2">
    <location>
        <begin position="105"/>
        <end position="125"/>
    </location>
</feature>
<keyword evidence="2" id="KW-0812">Transmembrane</keyword>
<feature type="signal peptide" evidence="3">
    <location>
        <begin position="1"/>
        <end position="23"/>
    </location>
</feature>
<comment type="caution">
    <text evidence="4">The sequence shown here is derived from an EMBL/GenBank/DDBJ whole genome shotgun (WGS) entry which is preliminary data.</text>
</comment>
<name>A0ABT5BN50_9BACT</name>
<organism evidence="4 5">
    <name type="scientific">Nannocystis radixulma</name>
    <dbReference type="NCBI Taxonomy" id="2995305"/>
    <lineage>
        <taxon>Bacteria</taxon>
        <taxon>Pseudomonadati</taxon>
        <taxon>Myxococcota</taxon>
        <taxon>Polyangia</taxon>
        <taxon>Nannocystales</taxon>
        <taxon>Nannocystaceae</taxon>
        <taxon>Nannocystis</taxon>
    </lineage>
</organism>
<feature type="transmembrane region" description="Helical" evidence="2">
    <location>
        <begin position="137"/>
        <end position="159"/>
    </location>
</feature>
<evidence type="ECO:0000256" key="2">
    <source>
        <dbReference type="SAM" id="Phobius"/>
    </source>
</evidence>
<feature type="region of interest" description="Disordered" evidence="1">
    <location>
        <begin position="210"/>
        <end position="303"/>
    </location>
</feature>
<feature type="chain" id="PRO_5046664527" description="Lipoprotein" evidence="3">
    <location>
        <begin position="24"/>
        <end position="303"/>
    </location>
</feature>
<dbReference type="Proteomes" id="UP001217838">
    <property type="component" value="Unassembled WGS sequence"/>
</dbReference>
<keyword evidence="5" id="KW-1185">Reference proteome</keyword>
<sequence length="303" mass="32150">MTRARRPSPLVLALCLCVSGCMSLTPQLQPTDFAKLETIKDRAEREKALKENWIFRHEEPQGTRYTKGLHPLATKRSWQSLDAILRSEKNAAEALPYKELRRSRIFAALSAVTGLLFIASGAATAREGFDFQKLNGANAVMLGSVLATVGLAIAAGVFYRKAEKGYTRAVNIYNDSLGMRLGLLTPNGDYIPPADAAVDAEGYILTEDGNTRIEGPVPAPAPAPAPSTAAPPSPTTAPPMTTPAPTTAPPPVTAPPATTAPPPQPVAPQHAGVRPRLPRLVPAPATEASLPQPGRALTLLPRR</sequence>
<evidence type="ECO:0000313" key="5">
    <source>
        <dbReference type="Proteomes" id="UP001217838"/>
    </source>
</evidence>
<keyword evidence="2" id="KW-0472">Membrane</keyword>
<gene>
    <name evidence="4" type="ORF">POL58_47700</name>
</gene>
<reference evidence="4 5" key="1">
    <citation type="submission" date="2022-11" db="EMBL/GenBank/DDBJ databases">
        <title>Minimal conservation of predation-associated metabolite biosynthetic gene clusters underscores biosynthetic potential of Myxococcota including descriptions for ten novel species: Archangium lansinium sp. nov., Myxococcus landrumus sp. nov., Nannocystis bai.</title>
        <authorList>
            <person name="Ahearne A."/>
            <person name="Stevens C."/>
            <person name="Dowd S."/>
        </authorList>
    </citation>
    <scope>NUCLEOTIDE SEQUENCE [LARGE SCALE GENOMIC DNA]</scope>
    <source>
        <strain evidence="4 5">NCELM</strain>
    </source>
</reference>
<evidence type="ECO:0000313" key="4">
    <source>
        <dbReference type="EMBL" id="MDC0675522.1"/>
    </source>
</evidence>
<feature type="compositionally biased region" description="Pro residues" evidence="1">
    <location>
        <begin position="217"/>
        <end position="266"/>
    </location>
</feature>